<dbReference type="GO" id="GO:0005506">
    <property type="term" value="F:iron ion binding"/>
    <property type="evidence" value="ECO:0007669"/>
    <property type="project" value="InterPro"/>
</dbReference>
<dbReference type="SUPFAM" id="SSF56003">
    <property type="entry name" value="Molybdenum cofactor-binding domain"/>
    <property type="match status" value="1"/>
</dbReference>
<dbReference type="AlphaFoldDB" id="Q4PNF7"/>
<dbReference type="PANTHER" id="PTHR11908">
    <property type="entry name" value="XANTHINE DEHYDROGENASE"/>
    <property type="match status" value="1"/>
</dbReference>
<dbReference type="SUPFAM" id="SSF54665">
    <property type="entry name" value="CO dehydrogenase molybdoprotein N-domain-like"/>
    <property type="match status" value="1"/>
</dbReference>
<dbReference type="SMART" id="SM01008">
    <property type="entry name" value="Ald_Xan_dh_C"/>
    <property type="match status" value="1"/>
</dbReference>
<dbReference type="Pfam" id="PF01315">
    <property type="entry name" value="Ald_Xan_dh_C"/>
    <property type="match status" value="1"/>
</dbReference>
<feature type="domain" description="Aldehyde oxidase/xanthine dehydrogenase a/b hammerhead" evidence="3">
    <location>
        <begin position="14"/>
        <end position="134"/>
    </location>
</feature>
<dbReference type="Pfam" id="PF20256">
    <property type="entry name" value="MoCoBD_2"/>
    <property type="match status" value="1"/>
</dbReference>
<organism evidence="4">
    <name type="scientific">Uncultured marine bacterium 66A03</name>
    <dbReference type="NCBI Taxonomy" id="331677"/>
    <lineage>
        <taxon>Bacteria</taxon>
        <taxon>environmental samples</taxon>
    </lineage>
</organism>
<dbReference type="Gene3D" id="3.90.1170.50">
    <property type="entry name" value="Aldehyde oxidase/xanthine dehydrogenase, a/b hammerhead"/>
    <property type="match status" value="1"/>
</dbReference>
<dbReference type="InterPro" id="IPR037165">
    <property type="entry name" value="AldOxase/xan_DH_Mopterin-bd_sf"/>
</dbReference>
<keyword evidence="1" id="KW-0500">Molybdenum</keyword>
<evidence type="ECO:0000256" key="1">
    <source>
        <dbReference type="ARBA" id="ARBA00022505"/>
    </source>
</evidence>
<protein>
    <submittedName>
        <fullName evidence="4">Putative aerobic-type carbon monoxide dehydrogenase large subunit</fullName>
    </submittedName>
</protein>
<proteinExistence type="predicted"/>
<dbReference type="GO" id="GO:0016491">
    <property type="term" value="F:oxidoreductase activity"/>
    <property type="evidence" value="ECO:0007669"/>
    <property type="project" value="UniProtKB-KW"/>
</dbReference>
<reference evidence="4" key="1">
    <citation type="journal article" date="2005" name="PLoS Biol.">
        <title>New insights into metabolic properties of marine bacteria encoding proteorhodopsins.</title>
        <authorList>
            <person name="Sabehi G."/>
            <person name="Loy A."/>
            <person name="Jung K.H."/>
            <person name="Partha R."/>
            <person name="Spudich J.L."/>
            <person name="Isaacson T."/>
            <person name="Hirschberg J."/>
            <person name="Wagner M."/>
            <person name="Beja O."/>
        </authorList>
    </citation>
    <scope>NUCLEOTIDE SEQUENCE</scope>
</reference>
<dbReference type="InterPro" id="IPR046867">
    <property type="entry name" value="AldOxase/xan_DH_MoCoBD2"/>
</dbReference>
<dbReference type="EMBL" id="DQ065755">
    <property type="protein sequence ID" value="AAY68342.1"/>
    <property type="molecule type" value="Genomic_DNA"/>
</dbReference>
<dbReference type="InterPro" id="IPR000674">
    <property type="entry name" value="Ald_Oxase/Xan_DH_a/b"/>
</dbReference>
<accession>Q4PNF7</accession>
<sequence length="758" mass="82173">MLTMARLEDYRLITGKGKFTANIKPSKALVVKFLRTPIARGNILSIDISTAITLPGVVCIFTAEDMASDGITHMLDTSNPARDDGGTIVKPRRPILNSYEIKHLGEPVAMVIAETTAQADDAIEAINFNYNDSDSAFLSGKDIDSQPVWPEAQDNYASYHHVGDFSEVEKAEKISAYLITVPIHISRITAVAMEPRIALCETTKKGKSIFTTSTQNPFALRAEIMQTFSLETTDIQVIAPDVGGSFGMKGTLYREDAAIIWASRKLKRTLCWSASRSEAFISDEHARAMHGQARLGLDSKGKFTSFSVSLDIDIGAYISKRSFSMLNNLGGIAGQYVIPCIAAELRFSYSNTMPISPYRGAGRPEATFMIESAIDQAARVIGIDRAELRARNFIKPNMMPYQTSLMFNYDSGDFPAILEEALLLSDYHNFDKRRIESQKRGRIRGIGIATHIEVAGGPFGMRIKEVARLRVSKHGIISIAPGSMSVGQGLETSFPAIVADVLNINADKIHYVQGDTDYLPSGRGSGGSSATITGGSAAINASEKLIKAGNEIAADVLKCDISNIHYEKGNFYNQNNPNSSLDWSEIAQYSNQPDGIDILGEFTPSAPTYPNGCHICEVEIDRSTGKCFLQDYVAVEDVGTALFPILIEGQILGGIVQGISQALGESLIYDETGQLSTGSFMDYQMPIASDFPKFRIKTYPVKTKINPLGAKGVGESGTVGALAATLSAIQDALKSAGSDAVDMPATPNRIWKKLNNVE</sequence>
<dbReference type="InterPro" id="IPR016208">
    <property type="entry name" value="Ald_Oxase/xanthine_DH-like"/>
</dbReference>
<dbReference type="Pfam" id="PF02738">
    <property type="entry name" value="MoCoBD_1"/>
    <property type="match status" value="1"/>
</dbReference>
<evidence type="ECO:0000313" key="4">
    <source>
        <dbReference type="EMBL" id="AAY68342.1"/>
    </source>
</evidence>
<dbReference type="Gene3D" id="3.30.365.10">
    <property type="entry name" value="Aldehyde oxidase/xanthine dehydrogenase, molybdopterin binding domain"/>
    <property type="match status" value="4"/>
</dbReference>
<evidence type="ECO:0000259" key="3">
    <source>
        <dbReference type="SMART" id="SM01008"/>
    </source>
</evidence>
<evidence type="ECO:0000256" key="2">
    <source>
        <dbReference type="ARBA" id="ARBA00023002"/>
    </source>
</evidence>
<name>Q4PNF7_UNCMB</name>
<dbReference type="PANTHER" id="PTHR11908:SF132">
    <property type="entry name" value="ALDEHYDE OXIDASE 1-RELATED"/>
    <property type="match status" value="1"/>
</dbReference>
<keyword evidence="2" id="KW-0560">Oxidoreductase</keyword>
<dbReference type="InterPro" id="IPR036856">
    <property type="entry name" value="Ald_Oxase/Xan_DH_a/b_sf"/>
</dbReference>
<dbReference type="InterPro" id="IPR008274">
    <property type="entry name" value="AldOxase/xan_DH_MoCoBD1"/>
</dbReference>